<evidence type="ECO:0000313" key="5">
    <source>
        <dbReference type="Proteomes" id="UP000321234"/>
    </source>
</evidence>
<dbReference type="Gene3D" id="3.30.230.10">
    <property type="match status" value="1"/>
</dbReference>
<dbReference type="Proteomes" id="UP000321234">
    <property type="component" value="Unassembled WGS sequence"/>
</dbReference>
<dbReference type="OrthoDB" id="9813147at2"/>
<dbReference type="Pfam" id="PF13335">
    <property type="entry name" value="Mg_chelatase_C"/>
    <property type="match status" value="1"/>
</dbReference>
<dbReference type="InterPro" id="IPR003593">
    <property type="entry name" value="AAA+_ATPase"/>
</dbReference>
<dbReference type="EMBL" id="VKAC01000007">
    <property type="protein sequence ID" value="TXR55854.1"/>
    <property type="molecule type" value="Genomic_DNA"/>
</dbReference>
<dbReference type="InterPro" id="IPR045006">
    <property type="entry name" value="CHLI-like"/>
</dbReference>
<dbReference type="PANTHER" id="PTHR32039:SF7">
    <property type="entry name" value="COMPETENCE PROTEIN COMM"/>
    <property type="match status" value="1"/>
</dbReference>
<gene>
    <name evidence="4" type="ORF">FMM08_13680</name>
</gene>
<name>A0A5C8ZEC0_9ACTN</name>
<evidence type="ECO:0000256" key="2">
    <source>
        <dbReference type="SAM" id="MobiDB-lite"/>
    </source>
</evidence>
<evidence type="ECO:0000313" key="4">
    <source>
        <dbReference type="EMBL" id="TXR55854.1"/>
    </source>
</evidence>
<accession>A0A5C8ZEC0</accession>
<dbReference type="InterPro" id="IPR000523">
    <property type="entry name" value="Mg_chelatse_chII-like_cat_dom"/>
</dbReference>
<comment type="caution">
    <text evidence="4">The sequence shown here is derived from an EMBL/GenBank/DDBJ whole genome shotgun (WGS) entry which is preliminary data.</text>
</comment>
<dbReference type="SUPFAM" id="SSF52540">
    <property type="entry name" value="P-loop containing nucleoside triphosphate hydrolases"/>
    <property type="match status" value="1"/>
</dbReference>
<proteinExistence type="inferred from homology"/>
<dbReference type="AlphaFoldDB" id="A0A5C8ZEC0"/>
<keyword evidence="5" id="KW-1185">Reference proteome</keyword>
<dbReference type="PANTHER" id="PTHR32039">
    <property type="entry name" value="MAGNESIUM-CHELATASE SUBUNIT CHLI"/>
    <property type="match status" value="1"/>
</dbReference>
<dbReference type="InterPro" id="IPR014721">
    <property type="entry name" value="Ribsml_uS5_D2-typ_fold_subgr"/>
</dbReference>
<feature type="region of interest" description="Disordered" evidence="2">
    <location>
        <begin position="172"/>
        <end position="203"/>
    </location>
</feature>
<dbReference type="RefSeq" id="WP_147926910.1">
    <property type="nucleotide sequence ID" value="NZ_VKAC01000007.1"/>
</dbReference>
<dbReference type="InterPro" id="IPR025158">
    <property type="entry name" value="Mg_chelat-rel_C"/>
</dbReference>
<dbReference type="Pfam" id="PF13541">
    <property type="entry name" value="ChlI"/>
    <property type="match status" value="1"/>
</dbReference>
<dbReference type="Gene3D" id="3.40.50.300">
    <property type="entry name" value="P-loop containing nucleotide triphosphate hydrolases"/>
    <property type="match status" value="1"/>
</dbReference>
<dbReference type="NCBIfam" id="TIGR00368">
    <property type="entry name" value="YifB family Mg chelatase-like AAA ATPase"/>
    <property type="match status" value="1"/>
</dbReference>
<evidence type="ECO:0000259" key="3">
    <source>
        <dbReference type="SMART" id="SM00382"/>
    </source>
</evidence>
<feature type="compositionally biased region" description="Gly residues" evidence="2">
    <location>
        <begin position="186"/>
        <end position="203"/>
    </location>
</feature>
<sequence>MSVGRSLSVTLVGLAGHLVEVEADVTHGLPAFVVTGLPDTALNESRDRVRAALRNAGLSVADRRVVVNLSPASLPKQGASFDVAVAAAVLASQQGLLPASAASALHLGELGLDGWVRPVRGVLPAVLAARAEGVRRAIVPAANAAEAALVPGVEVVPVEHLGDVVRAHGGSAVAAPARSSRRDGTGAPGVPGGAGGAAGGKGSAGDLGDVVGQADALDALRVAAAGGHHLLMTGPPGAGKSMLAARLPGVLPPLTEADAVEVTAVHSLSGTFDPSRGLLDRPPFEAPHHTASAAAVLGGGSTGPAPGAVSRAHRGVLLLDETPEFDRRVLEGLRQPLEDGEVVIARSRGTARFPARFQLVCTANPCPCGRATDRGLACRCSPQEQRRYRNRLSGPLLDRVDLQVAVAPVSRTELDAAERGTSRQPSSARVAAEVATARSAAAERLRGTPWRCNGEVPGRHLRGPLRLPPAVVRPAMARLDEGELTLRGLDRVLRVAWTLSDLAGRSAPAQDDVERALSWRLPWAVA</sequence>
<dbReference type="InterPro" id="IPR020568">
    <property type="entry name" value="Ribosomal_Su5_D2-typ_SF"/>
</dbReference>
<protein>
    <submittedName>
        <fullName evidence="4">YifB family Mg chelatase-like AAA ATPase</fullName>
    </submittedName>
</protein>
<reference evidence="4 5" key="1">
    <citation type="submission" date="2019-07" db="EMBL/GenBank/DDBJ databases">
        <title>Quadrisphaera sp. strain DD2A genome sequencing and assembly.</title>
        <authorList>
            <person name="Kim I."/>
        </authorList>
    </citation>
    <scope>NUCLEOTIDE SEQUENCE [LARGE SCALE GENOMIC DNA]</scope>
    <source>
        <strain evidence="4 5">DD2A</strain>
    </source>
</reference>
<dbReference type="SMART" id="SM00382">
    <property type="entry name" value="AAA"/>
    <property type="match status" value="1"/>
</dbReference>
<dbReference type="GO" id="GO:0005524">
    <property type="term" value="F:ATP binding"/>
    <property type="evidence" value="ECO:0007669"/>
    <property type="project" value="InterPro"/>
</dbReference>
<dbReference type="InterPro" id="IPR027417">
    <property type="entry name" value="P-loop_NTPase"/>
</dbReference>
<dbReference type="InterPro" id="IPR004482">
    <property type="entry name" value="Mg_chelat-rel"/>
</dbReference>
<comment type="similarity">
    <text evidence="1">Belongs to the Mg-chelatase subunits D/I family. ComM subfamily.</text>
</comment>
<dbReference type="Pfam" id="PF01078">
    <property type="entry name" value="Mg_chelatase"/>
    <property type="match status" value="1"/>
</dbReference>
<evidence type="ECO:0000256" key="1">
    <source>
        <dbReference type="ARBA" id="ARBA00006354"/>
    </source>
</evidence>
<dbReference type="SUPFAM" id="SSF54211">
    <property type="entry name" value="Ribosomal protein S5 domain 2-like"/>
    <property type="match status" value="1"/>
</dbReference>
<organism evidence="4 5">
    <name type="scientific">Quadrisphaera setariae</name>
    <dbReference type="NCBI Taxonomy" id="2593304"/>
    <lineage>
        <taxon>Bacteria</taxon>
        <taxon>Bacillati</taxon>
        <taxon>Actinomycetota</taxon>
        <taxon>Actinomycetes</taxon>
        <taxon>Kineosporiales</taxon>
        <taxon>Kineosporiaceae</taxon>
        <taxon>Quadrisphaera</taxon>
    </lineage>
</organism>
<feature type="domain" description="AAA+ ATPase" evidence="3">
    <location>
        <begin position="226"/>
        <end position="410"/>
    </location>
</feature>